<dbReference type="AlphaFoldDB" id="A0A6J4J3S7"/>
<protein>
    <submittedName>
        <fullName evidence="2">Uncharacterized protein</fullName>
    </submittedName>
</protein>
<gene>
    <name evidence="2" type="ORF">AVDCRST_MAG77-3061</name>
</gene>
<dbReference type="EMBL" id="CADCTC010000171">
    <property type="protein sequence ID" value="CAA9268727.1"/>
    <property type="molecule type" value="Genomic_DNA"/>
</dbReference>
<accession>A0A6J4J3S7</accession>
<feature type="compositionally biased region" description="Low complexity" evidence="1">
    <location>
        <begin position="19"/>
        <end position="31"/>
    </location>
</feature>
<evidence type="ECO:0000313" key="2">
    <source>
        <dbReference type="EMBL" id="CAA9268727.1"/>
    </source>
</evidence>
<organism evidence="2">
    <name type="scientific">uncultured Chloroflexota bacterium</name>
    <dbReference type="NCBI Taxonomy" id="166587"/>
    <lineage>
        <taxon>Bacteria</taxon>
        <taxon>Bacillati</taxon>
        <taxon>Chloroflexota</taxon>
        <taxon>environmental samples</taxon>
    </lineage>
</organism>
<feature type="region of interest" description="Disordered" evidence="1">
    <location>
        <begin position="147"/>
        <end position="193"/>
    </location>
</feature>
<feature type="compositionally biased region" description="Gly residues" evidence="1">
    <location>
        <begin position="156"/>
        <end position="166"/>
    </location>
</feature>
<feature type="non-terminal residue" evidence="2">
    <location>
        <position position="1"/>
    </location>
</feature>
<feature type="non-terminal residue" evidence="2">
    <location>
        <position position="229"/>
    </location>
</feature>
<evidence type="ECO:0000256" key="1">
    <source>
        <dbReference type="SAM" id="MobiDB-lite"/>
    </source>
</evidence>
<feature type="region of interest" description="Disordered" evidence="1">
    <location>
        <begin position="1"/>
        <end position="65"/>
    </location>
</feature>
<sequence>GGLLRAAGSATGRERCGDPAGLPAAGQAAAPGRERVERIAGGQRALPGDRGGARRPDQPAAPRSLRCHAGRRASWGECGGRLLGAGRVCASLAAAGWHQWGAQRAAGLDRRHAFGPGGAARAAGAARNGAAGAASEAGRAVWATGATTPGHELAPGNGGRASGGGSGHRRRHVCPARCAGRRPPPPTEDPGGLRRVWRRRGWAGRDYLRDVPGAVRRVRGPSDARLAAL</sequence>
<proteinExistence type="predicted"/>
<name>A0A6J4J3S7_9CHLR</name>
<reference evidence="2" key="1">
    <citation type="submission" date="2020-02" db="EMBL/GenBank/DDBJ databases">
        <authorList>
            <person name="Meier V. D."/>
        </authorList>
    </citation>
    <scope>NUCLEOTIDE SEQUENCE</scope>
    <source>
        <strain evidence="2">AVDCRST_MAG77</strain>
    </source>
</reference>